<dbReference type="EMBL" id="CM020620">
    <property type="protein sequence ID" value="KAK1867225.1"/>
    <property type="molecule type" value="Genomic_DNA"/>
</dbReference>
<dbReference type="Proteomes" id="UP000798662">
    <property type="component" value="Chromosome 3"/>
</dbReference>
<organism evidence="1 2">
    <name type="scientific">Pyropia yezoensis</name>
    <name type="common">Susabi-nori</name>
    <name type="synonym">Porphyra yezoensis</name>
    <dbReference type="NCBI Taxonomy" id="2788"/>
    <lineage>
        <taxon>Eukaryota</taxon>
        <taxon>Rhodophyta</taxon>
        <taxon>Bangiophyceae</taxon>
        <taxon>Bangiales</taxon>
        <taxon>Bangiaceae</taxon>
        <taxon>Pyropia</taxon>
    </lineage>
</organism>
<keyword evidence="2" id="KW-1185">Reference proteome</keyword>
<reference evidence="1" key="1">
    <citation type="submission" date="2019-11" db="EMBL/GenBank/DDBJ databases">
        <title>Nori genome reveals adaptations in red seaweeds to the harsh intertidal environment.</title>
        <authorList>
            <person name="Wang D."/>
            <person name="Mao Y."/>
        </authorList>
    </citation>
    <scope>NUCLEOTIDE SEQUENCE</scope>
    <source>
        <tissue evidence="1">Gametophyte</tissue>
    </source>
</reference>
<sequence>MDGQPYAAFGGLPLAPHPAASRRRGANPAACTGRCRPTAACGGAMPGMFVRRRSSGVGRGGGNLAMKVGAVAPDAAAGGGGVGAVASTTLANSLPLSPPPPPPSLSSSPPPPPVATAAPSMAPVISSGPVEAAADEPAAAVAAAAAPAAASRRPYDWARQWYPLGLVRDLPTDAPTAVTVLEQRLVVWHAGGGAPAAGGTARSTSLLAGGPASTHDVQVDSGGGWRAFYDRCPHRFAALSEGRLDISTGVPRLQCVYHGWTFGGSGECTRIPQAPAGEGGSPGLGAPGPAACATPLPTTVVGGILFGWLGGSVGAPPSAVAATAAEAAAAPPPAAVADGRGAVILSSYTRELPIAFTSLLENVVDPAHIVWAHHGLLGHRDDAGPVDVRMLSGGGGADGAAAVDGGGAVGDRDCGDRGRGNGDGGWVADHAGGRVRVEWRPPCLVDIRTAAGYAFSYYAVPVSPGVVRTVAVKACAPGVGGPRAAAAAALVPRWVDHLRRHQLLEGDLLLMVAQEAATRAAEAEGGWRRFYLPTPADRCVVALRRWIDEYGTPWEAPREPGAPSVGNSAPTPAPLSPALSLYDRRALLDRTPHLATCASCRVAVDRLVTARAALRALSMVAAAVGGAAALAAGGGGAVAGSDEAAASAVAAVAAVAPAVGGVAVLTAVAATVAAAAAERLLGHFEFVDYRHAHIP</sequence>
<accession>A0ACC3CAH0</accession>
<protein>
    <submittedName>
        <fullName evidence="1">Uncharacterized protein</fullName>
    </submittedName>
</protein>
<evidence type="ECO:0000313" key="2">
    <source>
        <dbReference type="Proteomes" id="UP000798662"/>
    </source>
</evidence>
<proteinExistence type="predicted"/>
<comment type="caution">
    <text evidence="1">The sequence shown here is derived from an EMBL/GenBank/DDBJ whole genome shotgun (WGS) entry which is preliminary data.</text>
</comment>
<evidence type="ECO:0000313" key="1">
    <source>
        <dbReference type="EMBL" id="KAK1867225.1"/>
    </source>
</evidence>
<gene>
    <name evidence="1" type="ORF">I4F81_009732</name>
</gene>
<name>A0ACC3CAH0_PYRYE</name>